<evidence type="ECO:0000313" key="2">
    <source>
        <dbReference type="Proteomes" id="UP001732700"/>
    </source>
</evidence>
<reference evidence="1" key="2">
    <citation type="submission" date="2025-09" db="UniProtKB">
        <authorList>
            <consortium name="EnsemblPlants"/>
        </authorList>
    </citation>
    <scope>IDENTIFICATION</scope>
</reference>
<dbReference type="EnsemblPlants" id="AVESA.00010b.r2.4AG0600550.1">
    <property type="protein sequence ID" value="AVESA.00010b.r2.4AG0600550.1.CDS"/>
    <property type="gene ID" value="AVESA.00010b.r2.4AG0600550"/>
</dbReference>
<name>A0ACD5W9N6_AVESA</name>
<accession>A0ACD5W9N6</accession>
<keyword evidence="2" id="KW-1185">Reference proteome</keyword>
<organism evidence="1 2">
    <name type="scientific">Avena sativa</name>
    <name type="common">Oat</name>
    <dbReference type="NCBI Taxonomy" id="4498"/>
    <lineage>
        <taxon>Eukaryota</taxon>
        <taxon>Viridiplantae</taxon>
        <taxon>Streptophyta</taxon>
        <taxon>Embryophyta</taxon>
        <taxon>Tracheophyta</taxon>
        <taxon>Spermatophyta</taxon>
        <taxon>Magnoliopsida</taxon>
        <taxon>Liliopsida</taxon>
        <taxon>Poales</taxon>
        <taxon>Poaceae</taxon>
        <taxon>BOP clade</taxon>
        <taxon>Pooideae</taxon>
        <taxon>Poodae</taxon>
        <taxon>Poeae</taxon>
        <taxon>Poeae Chloroplast Group 1 (Aveneae type)</taxon>
        <taxon>Aveninae</taxon>
        <taxon>Avena</taxon>
    </lineage>
</organism>
<sequence>MASSPVKFFSVFLVVSVIGWVVFTFAARLLAWFLSRVLRASVAFRVAGFNCLRDVTIKFKKNNLVWRVQFYLSLSRVRGVKVVNLELKCGDVTANIDERLSYKKHTKPENNAVSENAGDALPGTSSTKQPSKSKSILPALKKQMLVFPDKVSFSVPKLDVKFTHLGEGLSVDNNVMGIHFTSTKSLPLDDLEDATPHFDVQIDLSEIHLVREDSSSLLEVLKVAVVASLDVPVDPLLPIRAEIDAKLGGTQCNLMLSRLMPWMRLHSLRTKGMKLSKENSHQEISQTKESKLIMWTCTVSAPEMTVMLYSPSGMVLYHVCCQSSHVFANNIASKGIQIHTELGEMLVHMEDGYREFLKENIFGVDTYSGSLMHIARVSLDWGYREIEVQDMPETSRLALVFSVDISGIGVKFGFKHLESLVLNLMSFKDLSSSRGKAKEKNLEDRGKKKRKGVEIFKLSLQKFSITYSGDVNILNMPIADPKRVNYGTQGGQVIVDVSADGTQRRASITSEPPGIGRNLKFSASLVISHLSICIDKEKKSTEAELERVKAMYEEDHSSGVKVTLLDMQNAKIVRRSGGLTDVAVCSLFSATDINIRWEPDAHLALFETFLRFKCFLHHNKIQSSQKLINTKTGSIKENEHANIAAGSVKPQKSDKRSSIFAVDVEVLRMSAELADGVEANMHVQSIFTENAKIGVLSEGLSLSLNGARVLKSTRIQISCIPFSTANSPSAKVEPSPKRDWVVQGLDVHICMPYRLPLRAIEDAVEDMIRALKLVSAAKRSILSPDGKENSKKVKSGASSFGSVKFVLRKLTAEIEEEPIQGWLDEHYYLMRNKTCESGVRLKFLDEAISGSVDSNHCSSEGKILYDGIEVDVHDTAALQRLREEIHKKAFRSYYVACQKKVCAEGSGACAEGFQAGFKPSSRRASLLSLSASELDITLTRINGGEIEMVEFIRGLDPVCQEKDIPFSRLYGSDIALLAGSLVIQVRDYTSPLFSATSGKCEGRVVLAQQATCFQPQIHQDVYVGRWHKVTMLRSASGTTPAIKMYSNLPVYFQRGEISFGVGYEPSFADISYAFQVALRRVNLSCRGKNSGAANQPPKKERSLPWWDDMRYYIHGKIVLYFNETKWKILATTNPYEKVDRLQIVSEYMEIQQTDGHVDISAKEFGMYISSLESMMKNCSLKVPSGVPRPFIYAPLFSLNVIIDWQCESGNPLNHYLHALPIEGEPRKKVYDPFRSTYLSLRWNFSLRPLQVQSENSTSSSSYANSSMLRGTAFSSCSRMADVDFPTMNLGAHDLAWVFKWWSLNYSPPHKLRSFSRWPRYKIPRAARSGNLSMDKVLVEFFFRVDATPCCIRHATLTEDDPASGLTFKMSSLKYELCYSRGKQKYTFDCKRESLDLVYRGLDLYSPEVYLVRDVNLSSAEIVSKLKTTQSHGKVANDTCNMGSFQEKHEDGFLLSSDYFTIRRQAPKADPARLMEWQDAGRNLEITYVRSEFENGSESDHSLSEHSDDDDGFNVVLADNCQRVFVYGLRLLWTIENRDAVWSWVGGISKAFEPPKPSPSRQYAQRKMIEERQNADDSRLVQEASSSIHVGSPSVQYAEALGSTSPLHTKANRSSDIAVKYGMFDELDKGGNLSFMVNVVKPQFNLHSEEANGRFLLAAASGRVMARSFHSVVHVGKEMLEQALGTSSLHIPELQPEMTWKKADLSVILKDVQAHVAPTDVDPGAGLQWLPRILGSSEKLKRTGALLERVFMPCQMYFRYTRHKGGTADLKVKPLKELRFNSPNITATMTSRQFQVMLDVLSNLLFARLPKPRKNSLQYPSDDEDVEEEADEVVPDGVEEVELAKINLEQRERERKLLLDDIRSLAGTGDSHTGHLSEKDNSFWMIDSGKASLVEGLKRDLLNLQKSRKFASSALRKALQKAAQLRLMEKEKNKTPSCAMRISMKISKVVWSMLADGNTFAEAEISDMVYDFDRDYKDIGVARFTTKYFVVRNCMANAKCDTLLSAWNAPPEKGVMLRVDAKQGAPKDGNSPLELFQVEIYPLKIYLPETMYRMMWDYFFPEEDDSQRRQDIWRVSTSTGSRRTRRVSSGSDAVASTSYSVREHELPGRSGTTVSTSIDVSSWQGLHGDNSQVSCIRSN</sequence>
<protein>
    <submittedName>
        <fullName evidence="1">Uncharacterized protein</fullName>
    </submittedName>
</protein>
<proteinExistence type="predicted"/>
<reference evidence="1" key="1">
    <citation type="submission" date="2021-05" db="EMBL/GenBank/DDBJ databases">
        <authorList>
            <person name="Scholz U."/>
            <person name="Mascher M."/>
            <person name="Fiebig A."/>
        </authorList>
    </citation>
    <scope>NUCLEOTIDE SEQUENCE [LARGE SCALE GENOMIC DNA]</scope>
</reference>
<dbReference type="Proteomes" id="UP001732700">
    <property type="component" value="Chromosome 4A"/>
</dbReference>
<evidence type="ECO:0000313" key="1">
    <source>
        <dbReference type="EnsemblPlants" id="AVESA.00010b.r2.4AG0600550.1.CDS"/>
    </source>
</evidence>